<evidence type="ECO:0008006" key="4">
    <source>
        <dbReference type="Google" id="ProtNLM"/>
    </source>
</evidence>
<name>A0AAV5JPE2_9ROSI</name>
<proteinExistence type="predicted"/>
<dbReference type="PANTHER" id="PTHR36766:SF45">
    <property type="entry name" value="NB-ARC DOMAIN-CONTAINING PROTEIN"/>
    <property type="match status" value="1"/>
</dbReference>
<reference evidence="2 3" key="1">
    <citation type="journal article" date="2021" name="Commun. Biol.">
        <title>The genome of Shorea leprosula (Dipterocarpaceae) highlights the ecological relevance of drought in aseasonal tropical rainforests.</title>
        <authorList>
            <person name="Ng K.K.S."/>
            <person name="Kobayashi M.J."/>
            <person name="Fawcett J.A."/>
            <person name="Hatakeyama M."/>
            <person name="Paape T."/>
            <person name="Ng C.H."/>
            <person name="Ang C.C."/>
            <person name="Tnah L.H."/>
            <person name="Lee C.T."/>
            <person name="Nishiyama T."/>
            <person name="Sese J."/>
            <person name="O'Brien M.J."/>
            <person name="Copetti D."/>
            <person name="Mohd Noor M.I."/>
            <person name="Ong R.C."/>
            <person name="Putra M."/>
            <person name="Sireger I.Z."/>
            <person name="Indrioko S."/>
            <person name="Kosugi Y."/>
            <person name="Izuno A."/>
            <person name="Isagi Y."/>
            <person name="Lee S.L."/>
            <person name="Shimizu K.K."/>
        </authorList>
    </citation>
    <scope>NUCLEOTIDE SEQUENCE [LARGE SCALE GENOMIC DNA]</scope>
    <source>
        <strain evidence="2">214</strain>
    </source>
</reference>
<protein>
    <recommendedName>
        <fullName evidence="4">Disease resistance protein</fullName>
    </recommendedName>
</protein>
<dbReference type="PANTHER" id="PTHR36766">
    <property type="entry name" value="PLANT BROAD-SPECTRUM MILDEW RESISTANCE PROTEIN RPW8"/>
    <property type="match status" value="1"/>
</dbReference>
<sequence>MQNLASLQCLTVCDCPCLESFPKGGLSPQLLVLEIWDCINLKEPMSEWNLHSLASLKELIIVGAPDTASFPDEKCLLPTTLTSILISRLNSLESLSTELLNLTSLEELEVNDCPKLQELPREGMPATLEKLCIRNCQLLQQRLKKKGAYWPLIARIPCIEIDGISSCFLLCSDKLLLDYLILVEAGGDGFKEEENHRAPYLLSELLWVFPLVSQLNECLDRMIETHPKRLNRKQLSPQPPAVYFRPRVPARTKAMRILRIVILLHVSEPSWHPSTGSIFLELEDFQLLNNG</sequence>
<keyword evidence="1" id="KW-0611">Plant defense</keyword>
<dbReference type="SUPFAM" id="SSF52058">
    <property type="entry name" value="L domain-like"/>
    <property type="match status" value="1"/>
</dbReference>
<accession>A0AAV5JPE2</accession>
<comment type="caution">
    <text evidence="2">The sequence shown here is derived from an EMBL/GenBank/DDBJ whole genome shotgun (WGS) entry which is preliminary data.</text>
</comment>
<evidence type="ECO:0000313" key="3">
    <source>
        <dbReference type="Proteomes" id="UP001054252"/>
    </source>
</evidence>
<dbReference type="AlphaFoldDB" id="A0AAV5JPE2"/>
<dbReference type="Proteomes" id="UP001054252">
    <property type="component" value="Unassembled WGS sequence"/>
</dbReference>
<dbReference type="InterPro" id="IPR032675">
    <property type="entry name" value="LRR_dom_sf"/>
</dbReference>
<organism evidence="2 3">
    <name type="scientific">Rubroshorea leprosula</name>
    <dbReference type="NCBI Taxonomy" id="152421"/>
    <lineage>
        <taxon>Eukaryota</taxon>
        <taxon>Viridiplantae</taxon>
        <taxon>Streptophyta</taxon>
        <taxon>Embryophyta</taxon>
        <taxon>Tracheophyta</taxon>
        <taxon>Spermatophyta</taxon>
        <taxon>Magnoliopsida</taxon>
        <taxon>eudicotyledons</taxon>
        <taxon>Gunneridae</taxon>
        <taxon>Pentapetalae</taxon>
        <taxon>rosids</taxon>
        <taxon>malvids</taxon>
        <taxon>Malvales</taxon>
        <taxon>Dipterocarpaceae</taxon>
        <taxon>Rubroshorea</taxon>
    </lineage>
</organism>
<dbReference type="EMBL" id="BPVZ01000037">
    <property type="protein sequence ID" value="GKV12645.1"/>
    <property type="molecule type" value="Genomic_DNA"/>
</dbReference>
<keyword evidence="3" id="KW-1185">Reference proteome</keyword>
<dbReference type="Gene3D" id="3.80.10.10">
    <property type="entry name" value="Ribonuclease Inhibitor"/>
    <property type="match status" value="1"/>
</dbReference>
<dbReference type="GO" id="GO:0006952">
    <property type="term" value="P:defense response"/>
    <property type="evidence" value="ECO:0007669"/>
    <property type="project" value="UniProtKB-KW"/>
</dbReference>
<evidence type="ECO:0000256" key="1">
    <source>
        <dbReference type="ARBA" id="ARBA00022821"/>
    </source>
</evidence>
<gene>
    <name evidence="2" type="ORF">SLEP1_g23768</name>
</gene>
<evidence type="ECO:0000313" key="2">
    <source>
        <dbReference type="EMBL" id="GKV12645.1"/>
    </source>
</evidence>